<dbReference type="Pfam" id="PF06722">
    <property type="entry name" value="EryCIII-like_C"/>
    <property type="match status" value="1"/>
</dbReference>
<dbReference type="GO" id="GO:0008194">
    <property type="term" value="F:UDP-glycosyltransferase activity"/>
    <property type="evidence" value="ECO:0007669"/>
    <property type="project" value="InterPro"/>
</dbReference>
<evidence type="ECO:0000259" key="1">
    <source>
        <dbReference type="Pfam" id="PF06722"/>
    </source>
</evidence>
<dbReference type="AlphaFoldDB" id="A0A411WWH7"/>
<evidence type="ECO:0000313" key="4">
    <source>
        <dbReference type="Proteomes" id="UP000292307"/>
    </source>
</evidence>
<proteinExistence type="predicted"/>
<accession>A0A411WWH7</accession>
<dbReference type="GO" id="GO:0016758">
    <property type="term" value="F:hexosyltransferase activity"/>
    <property type="evidence" value="ECO:0007669"/>
    <property type="project" value="UniProtKB-ARBA"/>
</dbReference>
<dbReference type="Proteomes" id="UP000628442">
    <property type="component" value="Unassembled WGS sequence"/>
</dbReference>
<reference evidence="2" key="1">
    <citation type="journal article" date="2014" name="Int. J. Syst. Evol. Microbiol.">
        <title>Complete genome sequence of Corynebacterium casei LMG S-19264T (=DSM 44701T), isolated from a smear-ripened cheese.</title>
        <authorList>
            <consortium name="US DOE Joint Genome Institute (JGI-PGF)"/>
            <person name="Walter F."/>
            <person name="Albersmeier A."/>
            <person name="Kalinowski J."/>
            <person name="Ruckert C."/>
        </authorList>
    </citation>
    <scope>NUCLEOTIDE SEQUENCE</scope>
    <source>
        <strain evidence="2">KCTC 12343</strain>
    </source>
</reference>
<organism evidence="2 5">
    <name type="scientific">Pseudoduganella albidiflava</name>
    <dbReference type="NCBI Taxonomy" id="321983"/>
    <lineage>
        <taxon>Bacteria</taxon>
        <taxon>Pseudomonadati</taxon>
        <taxon>Pseudomonadota</taxon>
        <taxon>Betaproteobacteria</taxon>
        <taxon>Burkholderiales</taxon>
        <taxon>Oxalobacteraceae</taxon>
        <taxon>Telluria group</taxon>
        <taxon>Pseudoduganella</taxon>
    </lineage>
</organism>
<keyword evidence="4" id="KW-1185">Reference proteome</keyword>
<dbReference type="InterPro" id="IPR010610">
    <property type="entry name" value="EryCIII-like_C"/>
</dbReference>
<dbReference type="InterPro" id="IPR050426">
    <property type="entry name" value="Glycosyltransferase_28"/>
</dbReference>
<feature type="domain" description="Erythromycin biosynthesis protein CIII-like C-terminal" evidence="1">
    <location>
        <begin position="311"/>
        <end position="405"/>
    </location>
</feature>
<reference evidence="2" key="3">
    <citation type="submission" date="2022-12" db="EMBL/GenBank/DDBJ databases">
        <authorList>
            <person name="Sun Q."/>
            <person name="Kim S."/>
        </authorList>
    </citation>
    <scope>NUCLEOTIDE SEQUENCE</scope>
    <source>
        <strain evidence="2">KCTC 12343</strain>
    </source>
</reference>
<dbReference type="SUPFAM" id="SSF53756">
    <property type="entry name" value="UDP-Glycosyltransferase/glycogen phosphorylase"/>
    <property type="match status" value="1"/>
</dbReference>
<dbReference type="PANTHER" id="PTHR48050:SF13">
    <property type="entry name" value="STEROL 3-BETA-GLUCOSYLTRANSFERASE UGT80A2"/>
    <property type="match status" value="1"/>
</dbReference>
<gene>
    <name evidence="3" type="ORF">EYF70_09885</name>
    <name evidence="2" type="ORF">GCM10007387_33030</name>
</gene>
<protein>
    <submittedName>
        <fullName evidence="2">Glycosyl transferase family 1</fullName>
    </submittedName>
    <submittedName>
        <fullName evidence="3">Glycosyltransferase</fullName>
    </submittedName>
</protein>
<dbReference type="PANTHER" id="PTHR48050">
    <property type="entry name" value="STEROL 3-BETA-GLUCOSYLTRANSFERASE"/>
    <property type="match status" value="1"/>
</dbReference>
<dbReference type="InterPro" id="IPR002213">
    <property type="entry name" value="UDP_glucos_trans"/>
</dbReference>
<dbReference type="EMBL" id="CP036401">
    <property type="protein sequence ID" value="QBI01115.1"/>
    <property type="molecule type" value="Genomic_DNA"/>
</dbReference>
<dbReference type="CDD" id="cd03784">
    <property type="entry name" value="GT1_Gtf-like"/>
    <property type="match status" value="1"/>
</dbReference>
<dbReference type="Gene3D" id="3.40.50.2000">
    <property type="entry name" value="Glycogen Phosphorylase B"/>
    <property type="match status" value="2"/>
</dbReference>
<evidence type="ECO:0000313" key="2">
    <source>
        <dbReference type="EMBL" id="GGY48265.1"/>
    </source>
</evidence>
<reference evidence="3 4" key="2">
    <citation type="submission" date="2019-02" db="EMBL/GenBank/DDBJ databases">
        <title>Draft Genome Sequences of Six Type Strains of the Genus Massilia.</title>
        <authorList>
            <person name="Miess H."/>
            <person name="Frediansyhah A."/>
            <person name="Gross H."/>
        </authorList>
    </citation>
    <scope>NUCLEOTIDE SEQUENCE [LARGE SCALE GENOMIC DNA]</scope>
    <source>
        <strain evidence="3 4">DSM 17472</strain>
    </source>
</reference>
<dbReference type="EMBL" id="BMWV01000007">
    <property type="protein sequence ID" value="GGY48265.1"/>
    <property type="molecule type" value="Genomic_DNA"/>
</dbReference>
<sequence>MKIGLQTWGSHGDVRPFLALAEGLQRSGHEVILVITCVDSDAYARHVSPSGVDIRMVASPVLGPEDAGKIGATVFNTRDPMRQMAKILRLAFAPVEDRMFAAAERLCEECDVVIGHFFMHPLRAAAQRAGRPYASVMLSHGGIPSACDHPMRSRGGAQWANRLLWWITRLAVNRALLADTNRLRARAGVPPVRDMIDEVWLSPQLTLVAVSPVIAVQQPDWPPGVQLSGFLDMPNIAVEGSVAPELAGFLAAGEPPVYMTLGSWMPADTGWQRETLELLGEAARLAGCRAIIQSADAAACGFTSSDRLLYVRAAPHHAVFPRCSAVLHHGGAGTTQSAILAGKPSVVVPHISEQEHWGRELRRLGIAGTPVHRRKATAAGLAKLIRQALDTPAMTQAAIEAGNAMRREDGVAAAVELVDRVFGHAEARAAAR</sequence>
<keyword evidence="2" id="KW-0808">Transferase</keyword>
<dbReference type="Proteomes" id="UP000292307">
    <property type="component" value="Chromosome"/>
</dbReference>
<dbReference type="OrthoDB" id="9805366at2"/>
<name>A0A411WWH7_9BURK</name>
<dbReference type="RefSeq" id="WP_131145239.1">
    <property type="nucleotide sequence ID" value="NZ_BMWV01000007.1"/>
</dbReference>
<evidence type="ECO:0000313" key="3">
    <source>
        <dbReference type="EMBL" id="QBI01115.1"/>
    </source>
</evidence>
<dbReference type="FunFam" id="3.40.50.2000:FF:000009">
    <property type="entry name" value="Sterol 3-beta-glucosyltransferase UGT80A2"/>
    <property type="match status" value="1"/>
</dbReference>
<evidence type="ECO:0000313" key="5">
    <source>
        <dbReference type="Proteomes" id="UP000628442"/>
    </source>
</evidence>
<dbReference type="GO" id="GO:0017000">
    <property type="term" value="P:antibiotic biosynthetic process"/>
    <property type="evidence" value="ECO:0007669"/>
    <property type="project" value="UniProtKB-ARBA"/>
</dbReference>